<name>A0A5A7RH29_STRAF</name>
<reference evidence="4" key="1">
    <citation type="journal article" date="2019" name="Curr. Biol.">
        <title>Genome Sequence of Striga asiatica Provides Insight into the Evolution of Plant Parasitism.</title>
        <authorList>
            <person name="Yoshida S."/>
            <person name="Kim S."/>
            <person name="Wafula E.K."/>
            <person name="Tanskanen J."/>
            <person name="Kim Y.M."/>
            <person name="Honaas L."/>
            <person name="Yang Z."/>
            <person name="Spallek T."/>
            <person name="Conn C.E."/>
            <person name="Ichihashi Y."/>
            <person name="Cheong K."/>
            <person name="Cui S."/>
            <person name="Der J.P."/>
            <person name="Gundlach H."/>
            <person name="Jiao Y."/>
            <person name="Hori C."/>
            <person name="Ishida J.K."/>
            <person name="Kasahara H."/>
            <person name="Kiba T."/>
            <person name="Kim M.S."/>
            <person name="Koo N."/>
            <person name="Laohavisit A."/>
            <person name="Lee Y.H."/>
            <person name="Lumba S."/>
            <person name="McCourt P."/>
            <person name="Mortimer J.C."/>
            <person name="Mutuku J.M."/>
            <person name="Nomura T."/>
            <person name="Sasaki-Sekimoto Y."/>
            <person name="Seto Y."/>
            <person name="Wang Y."/>
            <person name="Wakatake T."/>
            <person name="Sakakibara H."/>
            <person name="Demura T."/>
            <person name="Yamaguchi S."/>
            <person name="Yoneyama K."/>
            <person name="Manabe R.I."/>
            <person name="Nelson D.C."/>
            <person name="Schulman A.H."/>
            <person name="Timko M.P."/>
            <person name="dePamphilis C.W."/>
            <person name="Choi D."/>
            <person name="Shirasu K."/>
        </authorList>
    </citation>
    <scope>NUCLEOTIDE SEQUENCE [LARGE SCALE GENOMIC DNA]</scope>
    <source>
        <strain evidence="4">cv. UVA1</strain>
    </source>
</reference>
<evidence type="ECO:0000313" key="4">
    <source>
        <dbReference type="Proteomes" id="UP000325081"/>
    </source>
</evidence>
<keyword evidence="4" id="KW-1185">Reference proteome</keyword>
<evidence type="ECO:0000313" key="3">
    <source>
        <dbReference type="EMBL" id="GER56543.1"/>
    </source>
</evidence>
<evidence type="ECO:0000256" key="1">
    <source>
        <dbReference type="ARBA" id="ARBA00004170"/>
    </source>
</evidence>
<evidence type="ECO:0000256" key="2">
    <source>
        <dbReference type="ARBA" id="ARBA00022723"/>
    </source>
</evidence>
<dbReference type="EMBL" id="BKCP01012736">
    <property type="protein sequence ID" value="GER56543.1"/>
    <property type="molecule type" value="Genomic_DNA"/>
</dbReference>
<feature type="non-terminal residue" evidence="3">
    <location>
        <position position="205"/>
    </location>
</feature>
<dbReference type="Proteomes" id="UP000325081">
    <property type="component" value="Unassembled WGS sequence"/>
</dbReference>
<keyword evidence="2" id="KW-0479">Metal-binding</keyword>
<dbReference type="PANTHER" id="PTHR45868:SF74">
    <property type="entry name" value="HEAVY METAL-ASSOCIATED ISOPRENYLATED PLANT PROTEIN 33"/>
    <property type="match status" value="1"/>
</dbReference>
<comment type="subcellular location">
    <subcellularLocation>
        <location evidence="1">Membrane</location>
        <topology evidence="1">Peripheral membrane protein</topology>
    </subcellularLocation>
</comment>
<feature type="non-terminal residue" evidence="3">
    <location>
        <position position="1"/>
    </location>
</feature>
<dbReference type="OrthoDB" id="689350at2759"/>
<dbReference type="PANTHER" id="PTHR45868">
    <property type="entry name" value="HEAVY METAL-ASSOCIATED ISOPRENYLATED PLANT PROTEIN 33-RELATED"/>
    <property type="match status" value="1"/>
</dbReference>
<dbReference type="CDD" id="cd00371">
    <property type="entry name" value="HMA"/>
    <property type="match status" value="1"/>
</dbReference>
<dbReference type="AlphaFoldDB" id="A0A5A7RH29"/>
<dbReference type="GO" id="GO:0009626">
    <property type="term" value="P:plant-type hypersensitive response"/>
    <property type="evidence" value="ECO:0007669"/>
    <property type="project" value="UniProtKB-KW"/>
</dbReference>
<sequence>SPQKGKGKSVGKQFPISWKLALAKVKQNQTNMWKMGKDEEKTFNFVKIKTHVLKVHIHCQGCMRKVKIEAEQHKVTVSGKVKSTKLLIKKLAKSGKYAESWTKNDAYDLNKQHIPMDGLDLSENNTPRWELDSDLKDNHNFNDHEDNITNALDYYVAALPPRNTLPVYEYNYHFPANKQLGPCSYYNNYPYPYPIMYMDMPDMSP</sequence>
<gene>
    <name evidence="3" type="ORF">STAS_34273</name>
</gene>
<dbReference type="InterPro" id="IPR006121">
    <property type="entry name" value="HMA_dom"/>
</dbReference>
<accession>A0A5A7RH29</accession>
<organism evidence="3 4">
    <name type="scientific">Striga asiatica</name>
    <name type="common">Asiatic witchweed</name>
    <name type="synonym">Buchnera asiatica</name>
    <dbReference type="NCBI Taxonomy" id="4170"/>
    <lineage>
        <taxon>Eukaryota</taxon>
        <taxon>Viridiplantae</taxon>
        <taxon>Streptophyta</taxon>
        <taxon>Embryophyta</taxon>
        <taxon>Tracheophyta</taxon>
        <taxon>Spermatophyta</taxon>
        <taxon>Magnoliopsida</taxon>
        <taxon>eudicotyledons</taxon>
        <taxon>Gunneridae</taxon>
        <taxon>Pentapetalae</taxon>
        <taxon>asterids</taxon>
        <taxon>lamiids</taxon>
        <taxon>Lamiales</taxon>
        <taxon>Orobanchaceae</taxon>
        <taxon>Buchnereae</taxon>
        <taxon>Striga</taxon>
    </lineage>
</organism>
<protein>
    <submittedName>
        <fullName evidence="3">Heavy metal transport/detoxification superfamily protein</fullName>
    </submittedName>
</protein>
<proteinExistence type="predicted"/>
<dbReference type="GO" id="GO:0016020">
    <property type="term" value="C:membrane"/>
    <property type="evidence" value="ECO:0007669"/>
    <property type="project" value="UniProtKB-SubCell"/>
</dbReference>
<dbReference type="GO" id="GO:0046872">
    <property type="term" value="F:metal ion binding"/>
    <property type="evidence" value="ECO:0007669"/>
    <property type="project" value="UniProtKB-KW"/>
</dbReference>
<comment type="caution">
    <text evidence="3">The sequence shown here is derived from an EMBL/GenBank/DDBJ whole genome shotgun (WGS) entry which is preliminary data.</text>
</comment>